<keyword evidence="1" id="KW-0548">Nucleotidyltransferase</keyword>
<accession>A0AC61QYC8</accession>
<evidence type="ECO:0000313" key="2">
    <source>
        <dbReference type="Proteomes" id="UP000307720"/>
    </source>
</evidence>
<keyword evidence="1" id="KW-0808">Transferase</keyword>
<comment type="caution">
    <text evidence="1">The sequence shown here is derived from an EMBL/GenBank/DDBJ whole genome shotgun (WGS) entry which is preliminary data.</text>
</comment>
<organism evidence="1 2">
    <name type="scientific">Hominisplanchenecus murintestinalis</name>
    <dbReference type="NCBI Taxonomy" id="2941517"/>
    <lineage>
        <taxon>Bacteria</taxon>
        <taxon>Bacillati</taxon>
        <taxon>Bacillota</taxon>
        <taxon>Clostridia</taxon>
        <taxon>Lachnospirales</taxon>
        <taxon>Lachnospiraceae</taxon>
        <taxon>Hominisplanchenecus</taxon>
    </lineage>
</organism>
<sequence length="332" mass="37995">MKSLKEDLESGKLKKVYLLYGEEVYLKNLYKKKLKDAVLPSGDTMNLSAYEGKGIQIREVIERAETLPFFADRRLVLIENSGFFKAASPELAEYIPRMPEETCMVFVENEVDRRGKLYKAVSSAGRAVELKRQNEKTLMNWVLSALRKEKKNITSATMELFLTCTGSDMEFIQNELEKLLCYTAGRDVITSEDVEQICTVRTENKIFDMINAVSEGKQKRALALYYDLLSLKEPPMRILYLITRQFNLLMQVKDMLEQGFSQDTIAQKLKIQSFIVRNCARQARSFGLKELKTAVKDCVDMEEAVKSGMMNDTMGVELLIVKYSGERQGEGR</sequence>
<reference evidence="1" key="1">
    <citation type="submission" date="2019-04" db="EMBL/GenBank/DDBJ databases">
        <title>Microbes associate with the intestines of laboratory mice.</title>
        <authorList>
            <person name="Navarre W."/>
            <person name="Wong E."/>
            <person name="Huang K."/>
            <person name="Tropini C."/>
            <person name="Ng K."/>
            <person name="Yu B."/>
        </authorList>
    </citation>
    <scope>NUCLEOTIDE SEQUENCE</scope>
    <source>
        <strain evidence="1">NM72_1-8</strain>
    </source>
</reference>
<dbReference type="Proteomes" id="UP000307720">
    <property type="component" value="Unassembled WGS sequence"/>
</dbReference>
<proteinExistence type="predicted"/>
<protein>
    <submittedName>
        <fullName evidence="1">DNA polymerase III subunit delta</fullName>
        <ecNumber evidence="1">2.7.7.7</ecNumber>
    </submittedName>
</protein>
<dbReference type="EMBL" id="SRZB01000035">
    <property type="protein sequence ID" value="TGX97268.1"/>
    <property type="molecule type" value="Genomic_DNA"/>
</dbReference>
<evidence type="ECO:0000313" key="1">
    <source>
        <dbReference type="EMBL" id="TGX97268.1"/>
    </source>
</evidence>
<gene>
    <name evidence="1" type="primary">holA</name>
    <name evidence="1" type="ORF">E5357_13380</name>
</gene>
<dbReference type="EC" id="2.7.7.7" evidence="1"/>
<keyword evidence="2" id="KW-1185">Reference proteome</keyword>
<name>A0AC61QYC8_9FIRM</name>